<accession>A0A3M6XK50</accession>
<evidence type="ECO:0000256" key="2">
    <source>
        <dbReference type="ARBA" id="ARBA00023002"/>
    </source>
</evidence>
<name>A0A3M6XK50_HORWE</name>
<sequence>MSLKVDGLDRDRKIGHIVQDGRRDIAWLPKNANVGDRLCLFAGAPYPFVLRPLKSGHYTILGDAYLAKTTLVEALGGEVDRSLRRNDFDHPTTMAIKKVALAGATGALGAPMLQSLLKAGFNVTVLTRPISTHTFPNNVRVRKVEYHDFKSLKSALAGQEALVSTITTSAIDQQKLLIDAAIAAGVQRIIPSEFGCDLENPKARELPVYADKVELEKYIQTQCQQRNDGKTTYTFIFNNAFFDWGLDFKFLLDAAGRKMEICDGGNKPFTTTTLAQVAQGTVGVLQHLEETANRSVRLHGTGLTQNRLLEVAKRVIGDEGWEVTESDCEAIKRESYANLEREPANWLGWGLGFLKVAIYGEGFGGDFGEKNDNALLGVPELDEKAVEELIGARA</sequence>
<keyword evidence="1" id="KW-0521">NADP</keyword>
<feature type="domain" description="NmrA-like" evidence="3">
    <location>
        <begin position="97"/>
        <end position="318"/>
    </location>
</feature>
<dbReference type="GO" id="GO:0016491">
    <property type="term" value="F:oxidoreductase activity"/>
    <property type="evidence" value="ECO:0007669"/>
    <property type="project" value="UniProtKB-KW"/>
</dbReference>
<dbReference type="AlphaFoldDB" id="A0A3M6XK50"/>
<gene>
    <name evidence="4" type="ORF">D0868_14150</name>
</gene>
<dbReference type="EMBL" id="QWIK01002025">
    <property type="protein sequence ID" value="RMX91155.1"/>
    <property type="molecule type" value="Genomic_DNA"/>
</dbReference>
<comment type="caution">
    <text evidence="4">The sequence shown here is derived from an EMBL/GenBank/DDBJ whole genome shotgun (WGS) entry which is preliminary data.</text>
</comment>
<reference evidence="4 5" key="1">
    <citation type="journal article" date="2018" name="BMC Genomics">
        <title>Genomic evidence for intraspecific hybridization in a clonal and extremely halotolerant yeast.</title>
        <authorList>
            <person name="Gostincar C."/>
            <person name="Stajich J.E."/>
            <person name="Zupancic J."/>
            <person name="Zalar P."/>
            <person name="Gunde-Cimerman N."/>
        </authorList>
    </citation>
    <scope>NUCLEOTIDE SEQUENCE [LARGE SCALE GENOMIC DNA]</scope>
    <source>
        <strain evidence="4 5">EXF-6654</strain>
    </source>
</reference>
<dbReference type="SUPFAM" id="SSF51735">
    <property type="entry name" value="NAD(P)-binding Rossmann-fold domains"/>
    <property type="match status" value="1"/>
</dbReference>
<dbReference type="InterPro" id="IPR051609">
    <property type="entry name" value="NmrA/Isoflavone_reductase-like"/>
</dbReference>
<evidence type="ECO:0000313" key="4">
    <source>
        <dbReference type="EMBL" id="RMX91155.1"/>
    </source>
</evidence>
<organism evidence="4 5">
    <name type="scientific">Hortaea werneckii</name>
    <name type="common">Black yeast</name>
    <name type="synonym">Cladosporium werneckii</name>
    <dbReference type="NCBI Taxonomy" id="91943"/>
    <lineage>
        <taxon>Eukaryota</taxon>
        <taxon>Fungi</taxon>
        <taxon>Dikarya</taxon>
        <taxon>Ascomycota</taxon>
        <taxon>Pezizomycotina</taxon>
        <taxon>Dothideomycetes</taxon>
        <taxon>Dothideomycetidae</taxon>
        <taxon>Mycosphaerellales</taxon>
        <taxon>Teratosphaeriaceae</taxon>
        <taxon>Hortaea</taxon>
    </lineage>
</organism>
<protein>
    <recommendedName>
        <fullName evidence="3">NmrA-like domain-containing protein</fullName>
    </recommendedName>
</protein>
<dbReference type="VEuPathDB" id="FungiDB:BTJ68_14627"/>
<evidence type="ECO:0000256" key="1">
    <source>
        <dbReference type="ARBA" id="ARBA00022857"/>
    </source>
</evidence>
<dbReference type="PANTHER" id="PTHR47706:SF1">
    <property type="entry name" value="CIPA-LIKE, PUTATIVE (AFU_ORTHOLOGUE AFUA_1G12460)-RELATED"/>
    <property type="match status" value="1"/>
</dbReference>
<dbReference type="CDD" id="cd05259">
    <property type="entry name" value="PCBER_SDR_a"/>
    <property type="match status" value="1"/>
</dbReference>
<dbReference type="Proteomes" id="UP000282582">
    <property type="component" value="Unassembled WGS sequence"/>
</dbReference>
<evidence type="ECO:0000313" key="5">
    <source>
        <dbReference type="Proteomes" id="UP000282582"/>
    </source>
</evidence>
<dbReference type="PANTHER" id="PTHR47706">
    <property type="entry name" value="NMRA-LIKE FAMILY PROTEIN"/>
    <property type="match status" value="1"/>
</dbReference>
<dbReference type="InterPro" id="IPR008030">
    <property type="entry name" value="NmrA-like"/>
</dbReference>
<keyword evidence="2" id="KW-0560">Oxidoreductase</keyword>
<dbReference type="Gene3D" id="3.40.50.720">
    <property type="entry name" value="NAD(P)-binding Rossmann-like Domain"/>
    <property type="match status" value="1"/>
</dbReference>
<proteinExistence type="predicted"/>
<dbReference type="InterPro" id="IPR045312">
    <property type="entry name" value="PCBER-like"/>
</dbReference>
<dbReference type="Pfam" id="PF05368">
    <property type="entry name" value="NmrA"/>
    <property type="match status" value="1"/>
</dbReference>
<dbReference type="Gene3D" id="3.90.25.10">
    <property type="entry name" value="UDP-galactose 4-epimerase, domain 1"/>
    <property type="match status" value="1"/>
</dbReference>
<dbReference type="InterPro" id="IPR036291">
    <property type="entry name" value="NAD(P)-bd_dom_sf"/>
</dbReference>
<evidence type="ECO:0000259" key="3">
    <source>
        <dbReference type="Pfam" id="PF05368"/>
    </source>
</evidence>